<dbReference type="EMBL" id="FTPR01000001">
    <property type="protein sequence ID" value="SIT83197.1"/>
    <property type="molecule type" value="Genomic_DNA"/>
</dbReference>
<protein>
    <submittedName>
        <fullName evidence="4">Phosphinothricin acetyltransferase</fullName>
    </submittedName>
</protein>
<keyword evidence="1 4" id="KW-0808">Transferase</keyword>
<keyword evidence="5" id="KW-1185">Reference proteome</keyword>
<dbReference type="RefSeq" id="WP_110549924.1">
    <property type="nucleotide sequence ID" value="NZ_FTPR01000001.1"/>
</dbReference>
<reference evidence="5" key="1">
    <citation type="submission" date="2017-01" db="EMBL/GenBank/DDBJ databases">
        <authorList>
            <person name="Varghese N."/>
            <person name="Submissions S."/>
        </authorList>
    </citation>
    <scope>NUCLEOTIDE SEQUENCE [LARGE SCALE GENOMIC DNA]</scope>
    <source>
        <strain evidence="5">DSM 29591</strain>
    </source>
</reference>
<dbReference type="InterPro" id="IPR000182">
    <property type="entry name" value="GNAT_dom"/>
</dbReference>
<dbReference type="Proteomes" id="UP000186997">
    <property type="component" value="Unassembled WGS sequence"/>
</dbReference>
<evidence type="ECO:0000313" key="5">
    <source>
        <dbReference type="Proteomes" id="UP000186997"/>
    </source>
</evidence>
<dbReference type="Gene3D" id="3.40.630.30">
    <property type="match status" value="1"/>
</dbReference>
<feature type="domain" description="N-acetyltransferase" evidence="3">
    <location>
        <begin position="1"/>
        <end position="155"/>
    </location>
</feature>
<dbReference type="GO" id="GO:0016747">
    <property type="term" value="F:acyltransferase activity, transferring groups other than amino-acyl groups"/>
    <property type="evidence" value="ECO:0007669"/>
    <property type="project" value="InterPro"/>
</dbReference>
<evidence type="ECO:0000313" key="4">
    <source>
        <dbReference type="EMBL" id="SIT83197.1"/>
    </source>
</evidence>
<dbReference type="OrthoDB" id="5459937at2"/>
<evidence type="ECO:0000256" key="1">
    <source>
        <dbReference type="ARBA" id="ARBA00022679"/>
    </source>
</evidence>
<dbReference type="STRING" id="287098.SAMN05421665_1617"/>
<accession>A0A1R3WYI4</accession>
<dbReference type="PANTHER" id="PTHR43072:SF23">
    <property type="entry name" value="UPF0039 PROTEIN C11D3.02C"/>
    <property type="match status" value="1"/>
</dbReference>
<dbReference type="PANTHER" id="PTHR43072">
    <property type="entry name" value="N-ACETYLTRANSFERASE"/>
    <property type="match status" value="1"/>
</dbReference>
<keyword evidence="2" id="KW-0012">Acyltransferase</keyword>
<dbReference type="AlphaFoldDB" id="A0A1R3WYI4"/>
<sequence>MIRAATRADAPQIAVIWNHAIRETTITFNPVEKSDGEVADLTAQDCLVWEVDGRVLGFARYFPFRGGEGYRFTVEHTIMLHQDAHGQGGGRQLMAALCAQAAAAGKHSMFAGCSAENAGAVAFHARMGFAEVARLPEVGFKFGRWIDLVLMQKRL</sequence>
<dbReference type="CDD" id="cd04301">
    <property type="entry name" value="NAT_SF"/>
    <property type="match status" value="1"/>
</dbReference>
<name>A0A1R3WYI4_9RHOB</name>
<dbReference type="InterPro" id="IPR016181">
    <property type="entry name" value="Acyl_CoA_acyltransferase"/>
</dbReference>
<evidence type="ECO:0000256" key="2">
    <source>
        <dbReference type="ARBA" id="ARBA00023315"/>
    </source>
</evidence>
<dbReference type="PROSITE" id="PS51186">
    <property type="entry name" value="GNAT"/>
    <property type="match status" value="1"/>
</dbReference>
<gene>
    <name evidence="4" type="ORF">SAMN05421665_1617</name>
</gene>
<dbReference type="SUPFAM" id="SSF55729">
    <property type="entry name" value="Acyl-CoA N-acyltransferases (Nat)"/>
    <property type="match status" value="1"/>
</dbReference>
<organism evidence="4 5">
    <name type="scientific">Yoonia rosea</name>
    <dbReference type="NCBI Taxonomy" id="287098"/>
    <lineage>
        <taxon>Bacteria</taxon>
        <taxon>Pseudomonadati</taxon>
        <taxon>Pseudomonadota</taxon>
        <taxon>Alphaproteobacteria</taxon>
        <taxon>Rhodobacterales</taxon>
        <taxon>Paracoccaceae</taxon>
        <taxon>Yoonia</taxon>
    </lineage>
</organism>
<evidence type="ECO:0000259" key="3">
    <source>
        <dbReference type="PROSITE" id="PS51186"/>
    </source>
</evidence>
<dbReference type="Pfam" id="PF00583">
    <property type="entry name" value="Acetyltransf_1"/>
    <property type="match status" value="1"/>
</dbReference>
<proteinExistence type="predicted"/>